<accession>A0A1W1ZFQ3</accession>
<evidence type="ECO:0000313" key="4">
    <source>
        <dbReference type="Proteomes" id="UP000192790"/>
    </source>
</evidence>
<organism evidence="3 4">
    <name type="scientific">Papillibacter cinnamivorans DSM 12816</name>
    <dbReference type="NCBI Taxonomy" id="1122930"/>
    <lineage>
        <taxon>Bacteria</taxon>
        <taxon>Bacillati</taxon>
        <taxon>Bacillota</taxon>
        <taxon>Clostridia</taxon>
        <taxon>Eubacteriales</taxon>
        <taxon>Oscillospiraceae</taxon>
        <taxon>Papillibacter</taxon>
    </lineage>
</organism>
<protein>
    <submittedName>
        <fullName evidence="3">Undecaprenyl-diphosphatase</fullName>
    </submittedName>
</protein>
<feature type="transmembrane region" description="Helical" evidence="1">
    <location>
        <begin position="152"/>
        <end position="172"/>
    </location>
</feature>
<dbReference type="STRING" id="1122930.SAMN02745168_1033"/>
<gene>
    <name evidence="3" type="ORF">SAMN02745168_1033</name>
</gene>
<dbReference type="Gene3D" id="1.20.144.10">
    <property type="entry name" value="Phosphatidic acid phosphatase type 2/haloperoxidase"/>
    <property type="match status" value="2"/>
</dbReference>
<dbReference type="AlphaFoldDB" id="A0A1W1ZFQ3"/>
<proteinExistence type="predicted"/>
<sequence>MNKKNLWLVIVPLILFAMLAVCVKAGLTVGFEGWAYSETVEHMSPLYTGIVKAITHIGDSAVVIVFCLLLIALPKSRKTIALPVSLSVILSAVLNIVLKNLFVRQRPDILRLINETSYSFPSGHAMINATLYTMLILLIFRYVPNKLRRLALSFLCLALTAAIGYSRVYLGVHYAGDVLGGWLIGFAVSLLVFNLWKDKVWSKKQLQ</sequence>
<keyword evidence="1" id="KW-0472">Membrane</keyword>
<dbReference type="OrthoDB" id="9789113at2"/>
<keyword evidence="1" id="KW-0812">Transmembrane</keyword>
<feature type="domain" description="Phosphatidic acid phosphatase type 2/haloperoxidase" evidence="2">
    <location>
        <begin position="80"/>
        <end position="193"/>
    </location>
</feature>
<dbReference type="CDD" id="cd03392">
    <property type="entry name" value="PAP2_like_2"/>
    <property type="match status" value="1"/>
</dbReference>
<dbReference type="Proteomes" id="UP000192790">
    <property type="component" value="Unassembled WGS sequence"/>
</dbReference>
<feature type="transmembrane region" description="Helical" evidence="1">
    <location>
        <begin position="49"/>
        <end position="73"/>
    </location>
</feature>
<evidence type="ECO:0000313" key="3">
    <source>
        <dbReference type="EMBL" id="SMC47176.1"/>
    </source>
</evidence>
<feature type="transmembrane region" description="Helical" evidence="1">
    <location>
        <begin position="80"/>
        <end position="98"/>
    </location>
</feature>
<dbReference type="PANTHER" id="PTHR14969:SF13">
    <property type="entry name" value="AT30094P"/>
    <property type="match status" value="1"/>
</dbReference>
<dbReference type="SUPFAM" id="SSF48317">
    <property type="entry name" value="Acid phosphatase/Vanadium-dependent haloperoxidase"/>
    <property type="match status" value="1"/>
</dbReference>
<dbReference type="InterPro" id="IPR000326">
    <property type="entry name" value="PAP2/HPO"/>
</dbReference>
<dbReference type="EMBL" id="FWXW01000002">
    <property type="protein sequence ID" value="SMC47176.1"/>
    <property type="molecule type" value="Genomic_DNA"/>
</dbReference>
<dbReference type="InterPro" id="IPR036938">
    <property type="entry name" value="PAP2/HPO_sf"/>
</dbReference>
<keyword evidence="1" id="KW-1133">Transmembrane helix</keyword>
<evidence type="ECO:0000256" key="1">
    <source>
        <dbReference type="SAM" id="Phobius"/>
    </source>
</evidence>
<keyword evidence="4" id="KW-1185">Reference proteome</keyword>
<dbReference type="RefSeq" id="WP_084233673.1">
    <property type="nucleotide sequence ID" value="NZ_FWXW01000002.1"/>
</dbReference>
<dbReference type="Pfam" id="PF01569">
    <property type="entry name" value="PAP2"/>
    <property type="match status" value="1"/>
</dbReference>
<feature type="transmembrane region" description="Helical" evidence="1">
    <location>
        <begin position="178"/>
        <end position="196"/>
    </location>
</feature>
<reference evidence="3 4" key="1">
    <citation type="submission" date="2017-04" db="EMBL/GenBank/DDBJ databases">
        <authorList>
            <person name="Afonso C.L."/>
            <person name="Miller P.J."/>
            <person name="Scott M.A."/>
            <person name="Spackman E."/>
            <person name="Goraichik I."/>
            <person name="Dimitrov K.M."/>
            <person name="Suarez D.L."/>
            <person name="Swayne D.E."/>
        </authorList>
    </citation>
    <scope>NUCLEOTIDE SEQUENCE [LARGE SCALE GENOMIC DNA]</scope>
    <source>
        <strain evidence="3 4">DSM 12816</strain>
    </source>
</reference>
<feature type="transmembrane region" description="Helical" evidence="1">
    <location>
        <begin position="118"/>
        <end position="140"/>
    </location>
</feature>
<dbReference type="SMART" id="SM00014">
    <property type="entry name" value="acidPPc"/>
    <property type="match status" value="1"/>
</dbReference>
<name>A0A1W1ZFQ3_9FIRM</name>
<dbReference type="PANTHER" id="PTHR14969">
    <property type="entry name" value="SPHINGOSINE-1-PHOSPHATE PHOSPHOHYDROLASE"/>
    <property type="match status" value="1"/>
</dbReference>
<evidence type="ECO:0000259" key="2">
    <source>
        <dbReference type="SMART" id="SM00014"/>
    </source>
</evidence>